<evidence type="ECO:0000313" key="7">
    <source>
        <dbReference type="EMBL" id="KAF9331298.1"/>
    </source>
</evidence>
<dbReference type="EMBL" id="JAAAUY010000333">
    <property type="protein sequence ID" value="KAF9331298.1"/>
    <property type="molecule type" value="Genomic_DNA"/>
</dbReference>
<evidence type="ECO:0000313" key="8">
    <source>
        <dbReference type="Proteomes" id="UP000696485"/>
    </source>
</evidence>
<dbReference type="Proteomes" id="UP000696485">
    <property type="component" value="Unassembled WGS sequence"/>
</dbReference>
<dbReference type="Pfam" id="PF01494">
    <property type="entry name" value="FAD_binding_3"/>
    <property type="match status" value="1"/>
</dbReference>
<feature type="domain" description="FAD-binding" evidence="6">
    <location>
        <begin position="40"/>
        <end position="201"/>
    </location>
</feature>
<keyword evidence="8" id="KW-1185">Reference proteome</keyword>
<accession>A0A9P5VLH9</accession>
<dbReference type="Gene3D" id="3.50.50.60">
    <property type="entry name" value="FAD/NAD(P)-binding domain"/>
    <property type="match status" value="1"/>
</dbReference>
<proteinExistence type="inferred from homology"/>
<comment type="similarity">
    <text evidence="1">Belongs to the paxM FAD-dependent monooxygenase family.</text>
</comment>
<dbReference type="InterPro" id="IPR036188">
    <property type="entry name" value="FAD/NAD-bd_sf"/>
</dbReference>
<keyword evidence="5" id="KW-0503">Monooxygenase</keyword>
<dbReference type="PANTHER" id="PTHR13789:SF309">
    <property type="entry name" value="PUTATIVE (AFU_ORTHOLOGUE AFUA_6G14510)-RELATED"/>
    <property type="match status" value="1"/>
</dbReference>
<protein>
    <recommendedName>
        <fullName evidence="6">FAD-binding domain-containing protein</fullName>
    </recommendedName>
</protein>
<dbReference type="SUPFAM" id="SSF51905">
    <property type="entry name" value="FAD/NAD(P)-binding domain"/>
    <property type="match status" value="1"/>
</dbReference>
<evidence type="ECO:0000256" key="2">
    <source>
        <dbReference type="ARBA" id="ARBA00022630"/>
    </source>
</evidence>
<feature type="non-terminal residue" evidence="7">
    <location>
        <position position="336"/>
    </location>
</feature>
<evidence type="ECO:0000256" key="5">
    <source>
        <dbReference type="ARBA" id="ARBA00023033"/>
    </source>
</evidence>
<name>A0A9P5VLH9_9FUNG</name>
<evidence type="ECO:0000256" key="4">
    <source>
        <dbReference type="ARBA" id="ARBA00023002"/>
    </source>
</evidence>
<dbReference type="InterPro" id="IPR002938">
    <property type="entry name" value="FAD-bd"/>
</dbReference>
<reference evidence="7" key="1">
    <citation type="journal article" date="2020" name="Fungal Divers.">
        <title>Resolving the Mortierellaceae phylogeny through synthesis of multi-gene phylogenetics and phylogenomics.</title>
        <authorList>
            <person name="Vandepol N."/>
            <person name="Liber J."/>
            <person name="Desiro A."/>
            <person name="Na H."/>
            <person name="Kennedy M."/>
            <person name="Barry K."/>
            <person name="Grigoriev I.V."/>
            <person name="Miller A.N."/>
            <person name="O'Donnell K."/>
            <person name="Stajich J.E."/>
            <person name="Bonito G."/>
        </authorList>
    </citation>
    <scope>NUCLEOTIDE SEQUENCE</scope>
    <source>
        <strain evidence="7">NVP1</strain>
    </source>
</reference>
<keyword evidence="3" id="KW-0274">FAD</keyword>
<dbReference type="PANTHER" id="PTHR13789">
    <property type="entry name" value="MONOOXYGENASE"/>
    <property type="match status" value="1"/>
</dbReference>
<sequence>MSTTEIAPAEPMFDPKVYVSTAKPKPPLTPEELANMEKPKVLIVGAGIGGLTLGLLLKRGGVPFEIYERAKEVRPLGSGMLLGSNIVALLQQLGLYEEFQAIGKPVVQTNLLDEHLQSYFTINYPYRAQCAGGDDYILTRPDLVEILLRQIPKENIHLGKRILSFEQNNGGVMIRCTDNATHHGDILVGSDGAHSAVRQHLFHVQKKKKLLPKSDDVPLPFSTVCLVGQTVPLDPEEYPLLKMPHSVFNGMLGQGSPYSWSVATSIKNTYIFNVVLHLDDKTTKANDAFRNSEWGPEAAESMCKDVRHLKVPGGKDGKVWTMGDIIDLTPKELITK</sequence>
<dbReference type="GO" id="GO:0004497">
    <property type="term" value="F:monooxygenase activity"/>
    <property type="evidence" value="ECO:0007669"/>
    <property type="project" value="UniProtKB-KW"/>
</dbReference>
<evidence type="ECO:0000259" key="6">
    <source>
        <dbReference type="Pfam" id="PF01494"/>
    </source>
</evidence>
<dbReference type="AlphaFoldDB" id="A0A9P5VLH9"/>
<dbReference type="GO" id="GO:0071949">
    <property type="term" value="F:FAD binding"/>
    <property type="evidence" value="ECO:0007669"/>
    <property type="project" value="InterPro"/>
</dbReference>
<gene>
    <name evidence="7" type="ORF">BG006_005849</name>
</gene>
<dbReference type="PRINTS" id="PR00420">
    <property type="entry name" value="RNGMNOXGNASE"/>
</dbReference>
<dbReference type="InterPro" id="IPR050493">
    <property type="entry name" value="FAD-dep_Monooxygenase_BioMet"/>
</dbReference>
<evidence type="ECO:0000256" key="1">
    <source>
        <dbReference type="ARBA" id="ARBA00007992"/>
    </source>
</evidence>
<keyword evidence="4" id="KW-0560">Oxidoreductase</keyword>
<comment type="caution">
    <text evidence="7">The sequence shown here is derived from an EMBL/GenBank/DDBJ whole genome shotgun (WGS) entry which is preliminary data.</text>
</comment>
<evidence type="ECO:0000256" key="3">
    <source>
        <dbReference type="ARBA" id="ARBA00022827"/>
    </source>
</evidence>
<keyword evidence="2" id="KW-0285">Flavoprotein</keyword>
<organism evidence="7 8">
    <name type="scientific">Podila minutissima</name>
    <dbReference type="NCBI Taxonomy" id="64525"/>
    <lineage>
        <taxon>Eukaryota</taxon>
        <taxon>Fungi</taxon>
        <taxon>Fungi incertae sedis</taxon>
        <taxon>Mucoromycota</taxon>
        <taxon>Mortierellomycotina</taxon>
        <taxon>Mortierellomycetes</taxon>
        <taxon>Mortierellales</taxon>
        <taxon>Mortierellaceae</taxon>
        <taxon>Podila</taxon>
    </lineage>
</organism>